<gene>
    <name evidence="4" type="primary">IRGC</name>
    <name evidence="4" type="ORF">AK812_SmicGene8469</name>
</gene>
<dbReference type="PANTHER" id="PTHR14143">
    <property type="entry name" value="INTERFERON-INDUCIBLE GTPASE FAMILY MEMBER"/>
    <property type="match status" value="1"/>
</dbReference>
<accession>A0A1Q9EKR9</accession>
<dbReference type="GO" id="GO:0005525">
    <property type="term" value="F:GTP binding"/>
    <property type="evidence" value="ECO:0007669"/>
    <property type="project" value="InterPro"/>
</dbReference>
<keyword evidence="2" id="KW-0812">Transmembrane</keyword>
<dbReference type="InterPro" id="IPR027417">
    <property type="entry name" value="P-loop_NTPase"/>
</dbReference>
<feature type="transmembrane region" description="Helical" evidence="2">
    <location>
        <begin position="12"/>
        <end position="35"/>
    </location>
</feature>
<dbReference type="SUPFAM" id="SSF52540">
    <property type="entry name" value="P-loop containing nucleoside triphosphate hydrolases"/>
    <property type="match status" value="1"/>
</dbReference>
<dbReference type="AlphaFoldDB" id="A0A1Q9EKR9"/>
<dbReference type="Proteomes" id="UP000186817">
    <property type="component" value="Unassembled WGS sequence"/>
</dbReference>
<evidence type="ECO:0000313" key="5">
    <source>
        <dbReference type="Proteomes" id="UP000186817"/>
    </source>
</evidence>
<dbReference type="Gene3D" id="3.40.50.300">
    <property type="entry name" value="P-loop containing nucleotide triphosphate hydrolases"/>
    <property type="match status" value="1"/>
</dbReference>
<evidence type="ECO:0000259" key="3">
    <source>
        <dbReference type="PROSITE" id="PS51716"/>
    </source>
</evidence>
<name>A0A1Q9EKR9_SYMMI</name>
<feature type="transmembrane region" description="Helical" evidence="2">
    <location>
        <begin position="71"/>
        <end position="94"/>
    </location>
</feature>
<dbReference type="InterPro" id="IPR030385">
    <property type="entry name" value="G_IRG_dom"/>
</dbReference>
<dbReference type="GO" id="GO:0016020">
    <property type="term" value="C:membrane"/>
    <property type="evidence" value="ECO:0007669"/>
    <property type="project" value="InterPro"/>
</dbReference>
<dbReference type="PROSITE" id="PS51716">
    <property type="entry name" value="G_IRG"/>
    <property type="match status" value="1"/>
</dbReference>
<comment type="caution">
    <text evidence="4">The sequence shown here is derived from an EMBL/GenBank/DDBJ whole genome shotgun (WGS) entry which is preliminary data.</text>
</comment>
<comment type="similarity">
    <text evidence="1">Belongs to the TRAFAC class dynamin-like GTPase superfamily. IRG family.</text>
</comment>
<evidence type="ECO:0000256" key="1">
    <source>
        <dbReference type="ARBA" id="ARBA00005429"/>
    </source>
</evidence>
<feature type="transmembrane region" description="Helical" evidence="2">
    <location>
        <begin position="42"/>
        <end position="59"/>
    </location>
</feature>
<evidence type="ECO:0000256" key="2">
    <source>
        <dbReference type="SAM" id="Phobius"/>
    </source>
</evidence>
<dbReference type="PANTHER" id="PTHR14143:SF1">
    <property type="entry name" value="IRG-TYPE G DOMAIN-CONTAINING PROTEIN"/>
    <property type="match status" value="1"/>
</dbReference>
<sequence>MVAASLANSGWLTLAGTALSGLGSTLSGLSTLYGLSSQVPHSLADVAAGGAAVIGAAGAKAHLGALMGANAFSLSTVSVGAGCIYASLGVMHFLRTLAKLSGEKPPLHAPLAGQADASFPLPRWLSWRVLNWAVIGRCGAGKSTLINSLRGLKPRSPGSAPVGSAPKPSEPKAYMFQGDLARFTRMARLWDLPGAGTKQWPCASYVRDAGLRHFDGVLIVTSGPASEFEESLLKELMEFDVPCYLVRNKVDQDVMNNAQDNEMSTEETLRVLRRELATGCAPTRTFLVSAKHPDCAKFDFQGLLHAMADDVAAQRWRDYPPGISSASRAWVARPRLEGLPARDLLCLEGLGCETEAEATEPPVPAFLGAAFGASPPESSEEPSNAFLWAGRDM</sequence>
<keyword evidence="2" id="KW-0472">Membrane</keyword>
<protein>
    <submittedName>
        <fullName evidence="4">Interferon-inducible GTPase 5</fullName>
    </submittedName>
</protein>
<proteinExistence type="inferred from homology"/>
<dbReference type="OrthoDB" id="422720at2759"/>
<dbReference type="InterPro" id="IPR007743">
    <property type="entry name" value="Immunity-related_GTPase-like"/>
</dbReference>
<dbReference type="Pfam" id="PF05049">
    <property type="entry name" value="IIGP"/>
    <property type="match status" value="1"/>
</dbReference>
<reference evidence="4 5" key="1">
    <citation type="submission" date="2016-02" db="EMBL/GenBank/DDBJ databases">
        <title>Genome analysis of coral dinoflagellate symbionts highlights evolutionary adaptations to a symbiotic lifestyle.</title>
        <authorList>
            <person name="Aranda M."/>
            <person name="Li Y."/>
            <person name="Liew Y.J."/>
            <person name="Baumgarten S."/>
            <person name="Simakov O."/>
            <person name="Wilson M."/>
            <person name="Piel J."/>
            <person name="Ashoor H."/>
            <person name="Bougouffa S."/>
            <person name="Bajic V.B."/>
            <person name="Ryu T."/>
            <person name="Ravasi T."/>
            <person name="Bayer T."/>
            <person name="Micklem G."/>
            <person name="Kim H."/>
            <person name="Bhak J."/>
            <person name="Lajeunesse T.C."/>
            <person name="Voolstra C.R."/>
        </authorList>
    </citation>
    <scope>NUCLEOTIDE SEQUENCE [LARGE SCALE GENOMIC DNA]</scope>
    <source>
        <strain evidence="4 5">CCMP2467</strain>
    </source>
</reference>
<organism evidence="4 5">
    <name type="scientific">Symbiodinium microadriaticum</name>
    <name type="common">Dinoflagellate</name>
    <name type="synonym">Zooxanthella microadriatica</name>
    <dbReference type="NCBI Taxonomy" id="2951"/>
    <lineage>
        <taxon>Eukaryota</taxon>
        <taxon>Sar</taxon>
        <taxon>Alveolata</taxon>
        <taxon>Dinophyceae</taxon>
        <taxon>Suessiales</taxon>
        <taxon>Symbiodiniaceae</taxon>
        <taxon>Symbiodinium</taxon>
    </lineage>
</organism>
<keyword evidence="2" id="KW-1133">Transmembrane helix</keyword>
<keyword evidence="5" id="KW-1185">Reference proteome</keyword>
<evidence type="ECO:0000313" key="4">
    <source>
        <dbReference type="EMBL" id="OLQ08054.1"/>
    </source>
</evidence>
<dbReference type="EMBL" id="LSRX01000125">
    <property type="protein sequence ID" value="OLQ08054.1"/>
    <property type="molecule type" value="Genomic_DNA"/>
</dbReference>
<feature type="domain" description="IRG-type G" evidence="3">
    <location>
        <begin position="128"/>
        <end position="310"/>
    </location>
</feature>